<evidence type="ECO:0000313" key="3">
    <source>
        <dbReference type="Proteomes" id="UP000242287"/>
    </source>
</evidence>
<feature type="region of interest" description="Disordered" evidence="1">
    <location>
        <begin position="1"/>
        <end position="21"/>
    </location>
</feature>
<evidence type="ECO:0000313" key="2">
    <source>
        <dbReference type="EMBL" id="PFH52413.1"/>
    </source>
</evidence>
<evidence type="ECO:0008006" key="4">
    <source>
        <dbReference type="Google" id="ProtNLM"/>
    </source>
</evidence>
<gene>
    <name evidence="2" type="ORF">AMATHDRAFT_140250</name>
</gene>
<reference evidence="2 3" key="1">
    <citation type="submission" date="2014-02" db="EMBL/GenBank/DDBJ databases">
        <title>Transposable element dynamics among asymbiotic and ectomycorrhizal Amanita fungi.</title>
        <authorList>
            <consortium name="DOE Joint Genome Institute"/>
            <person name="Hess J."/>
            <person name="Skrede I."/>
            <person name="Wolfe B."/>
            <person name="LaButti K."/>
            <person name="Ohm R.A."/>
            <person name="Grigoriev I.V."/>
            <person name="Pringle A."/>
        </authorList>
    </citation>
    <scope>NUCLEOTIDE SEQUENCE [LARGE SCALE GENOMIC DNA]</scope>
    <source>
        <strain evidence="2 3">SKay4041</strain>
    </source>
</reference>
<feature type="compositionally biased region" description="Basic and acidic residues" evidence="1">
    <location>
        <begin position="85"/>
        <end position="94"/>
    </location>
</feature>
<organism evidence="2 3">
    <name type="scientific">Amanita thiersii Skay4041</name>
    <dbReference type="NCBI Taxonomy" id="703135"/>
    <lineage>
        <taxon>Eukaryota</taxon>
        <taxon>Fungi</taxon>
        <taxon>Dikarya</taxon>
        <taxon>Basidiomycota</taxon>
        <taxon>Agaricomycotina</taxon>
        <taxon>Agaricomycetes</taxon>
        <taxon>Agaricomycetidae</taxon>
        <taxon>Agaricales</taxon>
        <taxon>Pluteineae</taxon>
        <taxon>Amanitaceae</taxon>
        <taxon>Amanita</taxon>
    </lineage>
</organism>
<evidence type="ECO:0000256" key="1">
    <source>
        <dbReference type="SAM" id="MobiDB-lite"/>
    </source>
</evidence>
<proteinExistence type="predicted"/>
<dbReference type="AlphaFoldDB" id="A0A2A9NXD1"/>
<feature type="compositionally biased region" description="Polar residues" evidence="1">
    <location>
        <begin position="74"/>
        <end position="83"/>
    </location>
</feature>
<dbReference type="EMBL" id="KZ301979">
    <property type="protein sequence ID" value="PFH52413.1"/>
    <property type="molecule type" value="Genomic_DNA"/>
</dbReference>
<sequence>MVKSSHKPRRPPSFQHYPVDRARKLKRTWVETAKIKSKWKAEKRRAGLNPSSSQLPTAQGDEEIEEQENAVQEPNKNSPSQPTKIRAEDVKTGSEEGQQSLRELTKHAYSRASLHTYKSKPLKKGTNKTEGKEPSRLTQRKGQPNMKLRMNAMLAKMQQKYT</sequence>
<feature type="region of interest" description="Disordered" evidence="1">
    <location>
        <begin position="36"/>
        <end position="147"/>
    </location>
</feature>
<accession>A0A2A9NXD1</accession>
<dbReference type="Proteomes" id="UP000242287">
    <property type="component" value="Unassembled WGS sequence"/>
</dbReference>
<protein>
    <recommendedName>
        <fullName evidence="4">rRNA-processing protein FYV7</fullName>
    </recommendedName>
</protein>
<dbReference type="OrthoDB" id="3365439at2759"/>
<keyword evidence="3" id="KW-1185">Reference proteome</keyword>
<name>A0A2A9NXD1_9AGAR</name>
<feature type="compositionally biased region" description="Basic residues" evidence="1">
    <location>
        <begin position="1"/>
        <end position="10"/>
    </location>
</feature>
<feature type="compositionally biased region" description="Basic residues" evidence="1">
    <location>
        <begin position="117"/>
        <end position="126"/>
    </location>
</feature>